<dbReference type="AlphaFoldDB" id="A0A7G6YHK4"/>
<evidence type="ECO:0000313" key="2">
    <source>
        <dbReference type="EMBL" id="QNE37969.1"/>
    </source>
</evidence>
<evidence type="ECO:0008006" key="4">
    <source>
        <dbReference type="Google" id="ProtNLM"/>
    </source>
</evidence>
<geneLocation type="plasmid" evidence="2 3">
    <name>unnamed1</name>
</geneLocation>
<dbReference type="KEGG" id="lse:F1C12_22070"/>
<evidence type="ECO:0000256" key="1">
    <source>
        <dbReference type="SAM" id="MobiDB-lite"/>
    </source>
</evidence>
<keyword evidence="2" id="KW-0614">Plasmid</keyword>
<dbReference type="Proteomes" id="UP000515511">
    <property type="component" value="Plasmid unnamed1"/>
</dbReference>
<protein>
    <recommendedName>
        <fullName evidence="4">DUF1059 domain-containing protein</fullName>
    </recommendedName>
</protein>
<dbReference type="EMBL" id="CP043642">
    <property type="protein sequence ID" value="QNE37969.1"/>
    <property type="molecule type" value="Genomic_DNA"/>
</dbReference>
<gene>
    <name evidence="2" type="ORF">F1C12_22070</name>
</gene>
<name>A0A7G6YHK4_9MICO</name>
<sequence length="70" mass="7658">MARNLTCKACGEVIVGDTDDDFVENAREHARGHGHVGPALTREHILARFEHNHSGDHGHDGRDRSNPHAG</sequence>
<accession>A0A7G6YHK4</accession>
<reference evidence="3" key="1">
    <citation type="submission" date="2019-09" db="EMBL/GenBank/DDBJ databases">
        <title>Antimicrobial potential of Antarctic Bacteria.</title>
        <authorList>
            <person name="Benaud N."/>
            <person name="Edwards R.J."/>
            <person name="Ferrari B.C."/>
        </authorList>
    </citation>
    <scope>NUCLEOTIDE SEQUENCE [LARGE SCALE GENOMIC DNA]</scope>
    <source>
        <strain evidence="3">INR9</strain>
        <plasmid evidence="3">unnamed1</plasmid>
    </source>
</reference>
<feature type="region of interest" description="Disordered" evidence="1">
    <location>
        <begin position="50"/>
        <end position="70"/>
    </location>
</feature>
<evidence type="ECO:0000313" key="3">
    <source>
        <dbReference type="Proteomes" id="UP000515511"/>
    </source>
</evidence>
<dbReference type="RefSeq" id="WP_185279136.1">
    <property type="nucleotide sequence ID" value="NZ_CP043642.1"/>
</dbReference>
<proteinExistence type="predicted"/>
<organism evidence="2 3">
    <name type="scientific">Leifsonia shinshuensis</name>
    <dbReference type="NCBI Taxonomy" id="150026"/>
    <lineage>
        <taxon>Bacteria</taxon>
        <taxon>Bacillati</taxon>
        <taxon>Actinomycetota</taxon>
        <taxon>Actinomycetes</taxon>
        <taxon>Micrococcales</taxon>
        <taxon>Microbacteriaceae</taxon>
        <taxon>Leifsonia</taxon>
    </lineage>
</organism>